<name>A0ABS1MJP6_9ACTN</name>
<evidence type="ECO:0000313" key="2">
    <source>
        <dbReference type="Proteomes" id="UP000629371"/>
    </source>
</evidence>
<comment type="caution">
    <text evidence="1">The sequence shown here is derived from an EMBL/GenBank/DDBJ whole genome shotgun (WGS) entry which is preliminary data.</text>
</comment>
<dbReference type="Proteomes" id="UP000629371">
    <property type="component" value="Unassembled WGS sequence"/>
</dbReference>
<protein>
    <recommendedName>
        <fullName evidence="3">MerR family transcriptional regulator</fullName>
    </recommendedName>
</protein>
<accession>A0ABS1MJP6</accession>
<proteinExistence type="predicted"/>
<organism evidence="1 2">
    <name type="scientific">Streptomyces siderophoricus</name>
    <dbReference type="NCBI Taxonomy" id="2802281"/>
    <lineage>
        <taxon>Bacteria</taxon>
        <taxon>Bacillati</taxon>
        <taxon>Actinomycetota</taxon>
        <taxon>Actinomycetes</taxon>
        <taxon>Kitasatosporales</taxon>
        <taxon>Streptomycetaceae</taxon>
        <taxon>Streptomyces</taxon>
    </lineage>
</organism>
<evidence type="ECO:0000313" key="1">
    <source>
        <dbReference type="EMBL" id="MBL1088297.1"/>
    </source>
</evidence>
<dbReference type="RefSeq" id="WP_201801442.1">
    <property type="nucleotide sequence ID" value="NZ_JAERRI010000001.1"/>
</dbReference>
<keyword evidence="2" id="KW-1185">Reference proteome</keyword>
<gene>
    <name evidence="1" type="ORF">JK360_02625</name>
</gene>
<dbReference type="EMBL" id="JAERRI010000001">
    <property type="protein sequence ID" value="MBL1088297.1"/>
    <property type="molecule type" value="Genomic_DNA"/>
</dbReference>
<sequence length="62" mass="6660">MWGTSPGVVPSAGRTAAGYRVYDSESLARLQPDWLGDPQLALWCVMSWHGPCGTLAWAAVDP</sequence>
<evidence type="ECO:0008006" key="3">
    <source>
        <dbReference type="Google" id="ProtNLM"/>
    </source>
</evidence>
<reference evidence="1 2" key="1">
    <citation type="submission" date="2021-01" db="EMBL/GenBank/DDBJ databases">
        <title>WGS of actinomycetes isolated from Thailand.</title>
        <authorList>
            <person name="Thawai C."/>
        </authorList>
    </citation>
    <scope>NUCLEOTIDE SEQUENCE [LARGE SCALE GENOMIC DNA]</scope>
    <source>
        <strain evidence="1 2">CH9-7</strain>
    </source>
</reference>